<evidence type="ECO:0000256" key="5">
    <source>
        <dbReference type="ARBA" id="ARBA00022692"/>
    </source>
</evidence>
<keyword evidence="11 12" id="KW-0998">Cell outer membrane</keyword>
<keyword evidence="5 12" id="KW-0812">Transmembrane</keyword>
<dbReference type="EMBL" id="QWLV01000003">
    <property type="protein sequence ID" value="RHW17743.1"/>
    <property type="molecule type" value="Genomic_DNA"/>
</dbReference>
<dbReference type="PROSITE" id="PS01156">
    <property type="entry name" value="TONB_DEPENDENT_REC_2"/>
    <property type="match status" value="1"/>
</dbReference>
<dbReference type="GO" id="GO:0006826">
    <property type="term" value="P:iron ion transport"/>
    <property type="evidence" value="ECO:0007669"/>
    <property type="project" value="UniProtKB-KW"/>
</dbReference>
<feature type="domain" description="TonB-dependent receptor plug" evidence="17">
    <location>
        <begin position="43"/>
        <end position="152"/>
    </location>
</feature>
<evidence type="ECO:0000313" key="18">
    <source>
        <dbReference type="EMBL" id="RHW17743.1"/>
    </source>
</evidence>
<dbReference type="Pfam" id="PF07715">
    <property type="entry name" value="Plug"/>
    <property type="match status" value="1"/>
</dbReference>
<dbReference type="InterPro" id="IPR036942">
    <property type="entry name" value="Beta-barrel_TonB_sf"/>
</dbReference>
<evidence type="ECO:0000256" key="8">
    <source>
        <dbReference type="ARBA" id="ARBA00023065"/>
    </source>
</evidence>
<evidence type="ECO:0000259" key="16">
    <source>
        <dbReference type="Pfam" id="PF00593"/>
    </source>
</evidence>
<keyword evidence="4" id="KW-0410">Iron transport</keyword>
<comment type="subcellular location">
    <subcellularLocation>
        <location evidence="1 12">Cell outer membrane</location>
        <topology evidence="1 12">Multi-pass membrane protein</topology>
    </subcellularLocation>
</comment>
<evidence type="ECO:0000256" key="11">
    <source>
        <dbReference type="ARBA" id="ARBA00023237"/>
    </source>
</evidence>
<feature type="domain" description="TonB-dependent receptor-like beta-barrel" evidence="16">
    <location>
        <begin position="240"/>
        <end position="729"/>
    </location>
</feature>
<dbReference type="CDD" id="cd01347">
    <property type="entry name" value="ligand_gated_channel"/>
    <property type="match status" value="1"/>
</dbReference>
<evidence type="ECO:0000256" key="2">
    <source>
        <dbReference type="ARBA" id="ARBA00022448"/>
    </source>
</evidence>
<feature type="region of interest" description="Disordered" evidence="15">
    <location>
        <begin position="1"/>
        <end position="27"/>
    </location>
</feature>
<dbReference type="SUPFAM" id="SSF56935">
    <property type="entry name" value="Porins"/>
    <property type="match status" value="1"/>
</dbReference>
<protein>
    <submittedName>
        <fullName evidence="18">TonB-dependent receptor</fullName>
    </submittedName>
</protein>
<evidence type="ECO:0000256" key="6">
    <source>
        <dbReference type="ARBA" id="ARBA00022729"/>
    </source>
</evidence>
<dbReference type="InterPro" id="IPR010917">
    <property type="entry name" value="TonB_rcpt_CS"/>
</dbReference>
<dbReference type="GO" id="GO:0009279">
    <property type="term" value="C:cell outer membrane"/>
    <property type="evidence" value="ECO:0007669"/>
    <property type="project" value="UniProtKB-SubCell"/>
</dbReference>
<evidence type="ECO:0000313" key="19">
    <source>
        <dbReference type="Proteomes" id="UP000266693"/>
    </source>
</evidence>
<reference evidence="18 19" key="1">
    <citation type="submission" date="2018-08" db="EMBL/GenBank/DDBJ databases">
        <title>The multiple taxonomic identification of Sphingomonas gilva.</title>
        <authorList>
            <person name="Zhu D."/>
            <person name="Zheng S."/>
        </authorList>
    </citation>
    <scope>NUCLEOTIDE SEQUENCE [LARGE SCALE GENOMIC DNA]</scope>
    <source>
        <strain evidence="18 19">ZDH117</strain>
    </source>
</reference>
<evidence type="ECO:0000256" key="14">
    <source>
        <dbReference type="RuleBase" id="RU003357"/>
    </source>
</evidence>
<dbReference type="AlphaFoldDB" id="A0A396RTN5"/>
<keyword evidence="19" id="KW-1185">Reference proteome</keyword>
<sequence length="787" mass="84633">MALTAAPGLAQEAVSAEGEPVAQEQAAGDGDIVVTARRREENLLDVPIAVTAYSGEALENAGAIDITDISDTTPNVTLENSRATNSTLSAFIRGVGQQDPVGGFEAGVGIYLDDVYLNRPQAAVLDIYDVERIEILRGPQGTLYGRNTIGGAVKYVTRRLPDEFELKLRATYGSYDQADGVVSLSAPIGDMFRVGVSGARLSRGGFGDNVNLGIENYNKDVWAGRGSLEFETPDERLFIRIAGDYTKDESNPRNGHRLIPGFFSGAPVLDDVYDTRAGLTVPAQDIEAYGLMMNITAELSDNFTLRSISAWREDKSFVPIDFDALPTIDVDVPGLYFNDQVSQEFQLLYESDRLQGLLGFYYLEANALTQFDVLLATTGPLIGLPESEGFGQFTSGDVNTDTWSVFGDFTFDVTDWLSVSAGGRYTRDNRRSVIFKANRTGFASPPFGGDAIDLGAPITDFRGEASFDKFTPRASVSIKPTEDLMVYASYSKGFKGGGFDPRGSANVTPNTDGVAGPPTYAEIYDFFLFEPEEVDSYEVGVKGSLFDRAFTYALTGFYADYTNVQIPGSVGIDANNDGVFEGFAGVTTNAGKARFKGVEAELFARLARGFAGAGSQVTLAGTLGYIDAEYLEYSVIIGPPGEGVPTNVAPFRGIQNTPEFTASGTLGATLPLGDGDLTPNVTVSHRSSTQQFEIANPYLDQPAYTLVDAGITYRWAEDRFSIGLYGKNLTDERYITSGYPFIATNPTTGVPVLTPAGDPIPALGREGVLTAFYGNPRQVFVTLGAKF</sequence>
<keyword evidence="8" id="KW-0406">Ion transport</keyword>
<keyword evidence="7" id="KW-0408">Iron</keyword>
<evidence type="ECO:0000256" key="10">
    <source>
        <dbReference type="ARBA" id="ARBA00023136"/>
    </source>
</evidence>
<accession>A0A396RTN5</accession>
<keyword evidence="3 12" id="KW-1134">Transmembrane beta strand</keyword>
<dbReference type="PROSITE" id="PS52016">
    <property type="entry name" value="TONB_DEPENDENT_REC_3"/>
    <property type="match status" value="1"/>
</dbReference>
<dbReference type="OrthoDB" id="9760333at2"/>
<dbReference type="InterPro" id="IPR000531">
    <property type="entry name" value="Beta-barrel_TonB"/>
</dbReference>
<keyword evidence="6" id="KW-0732">Signal</keyword>
<dbReference type="Pfam" id="PF00593">
    <property type="entry name" value="TonB_dep_Rec_b-barrel"/>
    <property type="match status" value="1"/>
</dbReference>
<evidence type="ECO:0000256" key="7">
    <source>
        <dbReference type="ARBA" id="ARBA00023004"/>
    </source>
</evidence>
<evidence type="ECO:0000256" key="9">
    <source>
        <dbReference type="ARBA" id="ARBA00023077"/>
    </source>
</evidence>
<evidence type="ECO:0000256" key="3">
    <source>
        <dbReference type="ARBA" id="ARBA00022452"/>
    </source>
</evidence>
<name>A0A396RTN5_9SPHN</name>
<evidence type="ECO:0000256" key="12">
    <source>
        <dbReference type="PROSITE-ProRule" id="PRU01360"/>
    </source>
</evidence>
<evidence type="ECO:0000256" key="15">
    <source>
        <dbReference type="SAM" id="MobiDB-lite"/>
    </source>
</evidence>
<evidence type="ECO:0000256" key="13">
    <source>
        <dbReference type="PROSITE-ProRule" id="PRU10144"/>
    </source>
</evidence>
<dbReference type="Proteomes" id="UP000266693">
    <property type="component" value="Unassembled WGS sequence"/>
</dbReference>
<evidence type="ECO:0000256" key="1">
    <source>
        <dbReference type="ARBA" id="ARBA00004571"/>
    </source>
</evidence>
<feature type="short sequence motif" description="TonB C-terminal box" evidence="13">
    <location>
        <begin position="770"/>
        <end position="787"/>
    </location>
</feature>
<dbReference type="Gene3D" id="2.40.170.20">
    <property type="entry name" value="TonB-dependent receptor, beta-barrel domain"/>
    <property type="match status" value="1"/>
</dbReference>
<gene>
    <name evidence="18" type="ORF">D1610_09985</name>
</gene>
<proteinExistence type="inferred from homology"/>
<dbReference type="PANTHER" id="PTHR32552">
    <property type="entry name" value="FERRICHROME IRON RECEPTOR-RELATED"/>
    <property type="match status" value="1"/>
</dbReference>
<dbReference type="InterPro" id="IPR012910">
    <property type="entry name" value="Plug_dom"/>
</dbReference>
<evidence type="ECO:0000259" key="17">
    <source>
        <dbReference type="Pfam" id="PF07715"/>
    </source>
</evidence>
<keyword evidence="2 12" id="KW-0813">Transport</keyword>
<comment type="similarity">
    <text evidence="12 14">Belongs to the TonB-dependent receptor family.</text>
</comment>
<organism evidence="18 19">
    <name type="scientific">Sphingomonas gilva</name>
    <dbReference type="NCBI Taxonomy" id="2305907"/>
    <lineage>
        <taxon>Bacteria</taxon>
        <taxon>Pseudomonadati</taxon>
        <taxon>Pseudomonadota</taxon>
        <taxon>Alphaproteobacteria</taxon>
        <taxon>Sphingomonadales</taxon>
        <taxon>Sphingomonadaceae</taxon>
        <taxon>Sphingomonas</taxon>
    </lineage>
</organism>
<evidence type="ECO:0000256" key="4">
    <source>
        <dbReference type="ARBA" id="ARBA00022496"/>
    </source>
</evidence>
<keyword evidence="10 12" id="KW-0472">Membrane</keyword>
<keyword evidence="18" id="KW-0675">Receptor</keyword>
<dbReference type="InterPro" id="IPR039426">
    <property type="entry name" value="TonB-dep_rcpt-like"/>
</dbReference>
<keyword evidence="9 14" id="KW-0798">TonB box</keyword>
<comment type="caution">
    <text evidence="18">The sequence shown here is derived from an EMBL/GenBank/DDBJ whole genome shotgun (WGS) entry which is preliminary data.</text>
</comment>
<dbReference type="PANTHER" id="PTHR32552:SF81">
    <property type="entry name" value="TONB-DEPENDENT OUTER MEMBRANE RECEPTOR"/>
    <property type="match status" value="1"/>
</dbReference>